<name>A0ABX6A1K2_STRTE</name>
<evidence type="ECO:0000259" key="2">
    <source>
        <dbReference type="Pfam" id="PF13581"/>
    </source>
</evidence>
<dbReference type="InterPro" id="IPR050267">
    <property type="entry name" value="Anti-sigma-factor_SerPK"/>
</dbReference>
<dbReference type="Pfam" id="PF13581">
    <property type="entry name" value="HATPase_c_2"/>
    <property type="match status" value="1"/>
</dbReference>
<keyword evidence="3" id="KW-0547">Nucleotide-binding</keyword>
<keyword evidence="4" id="KW-1185">Reference proteome</keyword>
<dbReference type="Gene3D" id="3.30.565.10">
    <property type="entry name" value="Histidine kinase-like ATPase, C-terminal domain"/>
    <property type="match status" value="1"/>
</dbReference>
<dbReference type="CDD" id="cd16936">
    <property type="entry name" value="HATPase_RsbW-like"/>
    <property type="match status" value="1"/>
</dbReference>
<gene>
    <name evidence="3" type="ORF">F3L20_33415</name>
</gene>
<organism evidence="3 4">
    <name type="scientific">Streptomyces tendae</name>
    <dbReference type="NCBI Taxonomy" id="1932"/>
    <lineage>
        <taxon>Bacteria</taxon>
        <taxon>Bacillati</taxon>
        <taxon>Actinomycetota</taxon>
        <taxon>Actinomycetes</taxon>
        <taxon>Kitasatosporales</taxon>
        <taxon>Streptomycetaceae</taxon>
        <taxon>Streptomyces</taxon>
    </lineage>
</organism>
<reference evidence="3 4" key="1">
    <citation type="submission" date="2019-09" db="EMBL/GenBank/DDBJ databases">
        <title>Draft genome sequence of the Ebosin-producing strain Streptomyces sp. 139.</title>
        <authorList>
            <person name="Ai L."/>
            <person name="Geng M."/>
            <person name="Ma M."/>
            <person name="Bai L."/>
        </authorList>
    </citation>
    <scope>NUCLEOTIDE SEQUENCE [LARGE SCALE GENOMIC DNA]</scope>
    <source>
        <strain evidence="3 4">139</strain>
        <plasmid evidence="3 4">unnamed1</plasmid>
    </source>
</reference>
<dbReference type="SUPFAM" id="SSF55874">
    <property type="entry name" value="ATPase domain of HSP90 chaperone/DNA topoisomerase II/histidine kinase"/>
    <property type="match status" value="1"/>
</dbReference>
<dbReference type="PANTHER" id="PTHR35526:SF3">
    <property type="entry name" value="ANTI-SIGMA-F FACTOR RSBW"/>
    <property type="match status" value="1"/>
</dbReference>
<dbReference type="InterPro" id="IPR036890">
    <property type="entry name" value="HATPase_C_sf"/>
</dbReference>
<protein>
    <submittedName>
        <fullName evidence="3">ATP-binding protein</fullName>
    </submittedName>
</protein>
<dbReference type="Proteomes" id="UP000324308">
    <property type="component" value="Plasmid unnamed1"/>
</dbReference>
<evidence type="ECO:0000313" key="4">
    <source>
        <dbReference type="Proteomes" id="UP000324308"/>
    </source>
</evidence>
<dbReference type="EMBL" id="CP043960">
    <property type="protein sequence ID" value="QER90518.1"/>
    <property type="molecule type" value="Genomic_DNA"/>
</dbReference>
<keyword evidence="1" id="KW-0808">Transferase</keyword>
<keyword evidence="3" id="KW-0614">Plasmid</keyword>
<dbReference type="InterPro" id="IPR003594">
    <property type="entry name" value="HATPase_dom"/>
</dbReference>
<evidence type="ECO:0000313" key="3">
    <source>
        <dbReference type="EMBL" id="QER90518.1"/>
    </source>
</evidence>
<dbReference type="GO" id="GO:0005524">
    <property type="term" value="F:ATP binding"/>
    <property type="evidence" value="ECO:0007669"/>
    <property type="project" value="UniProtKB-KW"/>
</dbReference>
<sequence>MATSPKRVEGRTMPLPARRCTAAGSLRVSHSERGDGSLCAERRHGHRLRMLWALLCHSRLDVQIQPDDFAAVHTARRAVTQHALHWGLTPVSDDATLLVSELVTNALEHSMGPASLAVTPLKCGVRVEVCDALTSVPVRRRENSEATSGRGLLLVEALANSWGVETRETGKRVWFEIYA</sequence>
<keyword evidence="1" id="KW-0418">Kinase</keyword>
<proteinExistence type="predicted"/>
<accession>A0ABX6A1K2</accession>
<feature type="domain" description="Histidine kinase/HSP90-like ATPase" evidence="2">
    <location>
        <begin position="68"/>
        <end position="175"/>
    </location>
</feature>
<keyword evidence="3" id="KW-0067">ATP-binding</keyword>
<keyword evidence="1" id="KW-0723">Serine/threonine-protein kinase</keyword>
<dbReference type="PANTHER" id="PTHR35526">
    <property type="entry name" value="ANTI-SIGMA-F FACTOR RSBW-RELATED"/>
    <property type="match status" value="1"/>
</dbReference>
<evidence type="ECO:0000256" key="1">
    <source>
        <dbReference type="ARBA" id="ARBA00022527"/>
    </source>
</evidence>
<geneLocation type="plasmid" evidence="3 4">
    <name>unnamed1</name>
</geneLocation>